<proteinExistence type="predicted"/>
<accession>A0A182UV16</accession>
<dbReference type="GeneID" id="121596081"/>
<feature type="compositionally biased region" description="Basic and acidic residues" evidence="1">
    <location>
        <begin position="283"/>
        <end position="306"/>
    </location>
</feature>
<dbReference type="VEuPathDB" id="VectorBase:AMEM21_002258"/>
<evidence type="ECO:0000256" key="2">
    <source>
        <dbReference type="SAM" id="SignalP"/>
    </source>
</evidence>
<dbReference type="KEGG" id="amer:121596081"/>
<feature type="signal peptide" evidence="2">
    <location>
        <begin position="1"/>
        <end position="22"/>
    </location>
</feature>
<feature type="region of interest" description="Disordered" evidence="1">
    <location>
        <begin position="22"/>
        <end position="42"/>
    </location>
</feature>
<keyword evidence="4" id="KW-1185">Reference proteome</keyword>
<feature type="region of interest" description="Disordered" evidence="1">
    <location>
        <begin position="79"/>
        <end position="102"/>
    </location>
</feature>
<evidence type="ECO:0000313" key="3">
    <source>
        <dbReference type="EnsemblMetazoa" id="AMEM004141-PA"/>
    </source>
</evidence>
<feature type="region of interest" description="Disordered" evidence="1">
    <location>
        <begin position="257"/>
        <end position="347"/>
    </location>
</feature>
<sequence>MCYYRFTWCVLLVAGIASRATGDSRSSKSTISHHQSASSDESFTPLSLYGGSLFPADVSGDEQAPFAPTLPVPEKQVLELGGGRTDGEPAAVTGRTGTRSQPQADVEHLNPAAQKIYPTFFRNIPPLGHSRPYYQSTEAAIEQRFNKLRSGGVAAAPVPLPEVVASPLLGSGDFGIIKGGTFYYDTDVPGKGFVDEYYGLGYSGNNGHGRPQLAYLVQKPQKEEQFSNFRDFADINISNDPAYSHHAPLYMGMDGRGKLAIPPPPPSSVAPATVPETSTADPAVKREPDNILDELRSLDAASDSKGRLRSKAKKETLLERKKRPKYGKSVKSAAEPPEGEDYMVAAS</sequence>
<dbReference type="STRING" id="30066.A0A182UV16"/>
<evidence type="ECO:0000313" key="4">
    <source>
        <dbReference type="Proteomes" id="UP000075903"/>
    </source>
</evidence>
<evidence type="ECO:0000256" key="1">
    <source>
        <dbReference type="SAM" id="MobiDB-lite"/>
    </source>
</evidence>
<dbReference type="AlphaFoldDB" id="A0A182UV16"/>
<protein>
    <recommendedName>
        <fullName evidence="5">DUF4794 domain-containing protein</fullName>
    </recommendedName>
</protein>
<organism evidence="3 4">
    <name type="scientific">Anopheles merus</name>
    <name type="common">Mosquito</name>
    <dbReference type="NCBI Taxonomy" id="30066"/>
    <lineage>
        <taxon>Eukaryota</taxon>
        <taxon>Metazoa</taxon>
        <taxon>Ecdysozoa</taxon>
        <taxon>Arthropoda</taxon>
        <taxon>Hexapoda</taxon>
        <taxon>Insecta</taxon>
        <taxon>Pterygota</taxon>
        <taxon>Neoptera</taxon>
        <taxon>Endopterygota</taxon>
        <taxon>Diptera</taxon>
        <taxon>Nematocera</taxon>
        <taxon>Culicoidea</taxon>
        <taxon>Culicidae</taxon>
        <taxon>Anophelinae</taxon>
        <taxon>Anopheles</taxon>
    </lineage>
</organism>
<name>A0A182UV16_ANOME</name>
<dbReference type="RefSeq" id="XP_041776634.1">
    <property type="nucleotide sequence ID" value="XM_041920700.1"/>
</dbReference>
<feature type="chain" id="PRO_5008138820" description="DUF4794 domain-containing protein" evidence="2">
    <location>
        <begin position="23"/>
        <end position="347"/>
    </location>
</feature>
<keyword evidence="2" id="KW-0732">Signal</keyword>
<evidence type="ECO:0008006" key="5">
    <source>
        <dbReference type="Google" id="ProtNLM"/>
    </source>
</evidence>
<dbReference type="EnsemblMetazoa" id="AMEM004141-RA">
    <property type="protein sequence ID" value="AMEM004141-PA"/>
    <property type="gene ID" value="AMEM004141"/>
</dbReference>
<dbReference type="VEuPathDB" id="VectorBase:AMEM004141"/>
<dbReference type="Proteomes" id="UP000075903">
    <property type="component" value="Unassembled WGS sequence"/>
</dbReference>
<reference evidence="3" key="1">
    <citation type="submission" date="2020-05" db="UniProtKB">
        <authorList>
            <consortium name="EnsemblMetazoa"/>
        </authorList>
    </citation>
    <scope>IDENTIFICATION</scope>
    <source>
        <strain evidence="3">MAF</strain>
    </source>
</reference>